<dbReference type="AlphaFoldDB" id="A0A5P2W3A1"/>
<dbReference type="Pfam" id="PF14016">
    <property type="entry name" value="DUF4232"/>
    <property type="match status" value="1"/>
</dbReference>
<feature type="signal peptide" evidence="2">
    <location>
        <begin position="1"/>
        <end position="21"/>
    </location>
</feature>
<dbReference type="OrthoDB" id="3854042at2"/>
<dbReference type="KEGG" id="snq:CP978_19300"/>
<name>A0A5P2W3A1_9ACTN</name>
<dbReference type="InterPro" id="IPR025326">
    <property type="entry name" value="DUF4232"/>
</dbReference>
<sequence length="258" mass="26078">MRTFRATLPRTGLLATTVALAALTLTACQNGTGTQDEGRATTPAASSPDRSPAAQNTETPGTGSNPGSSVAHGSNAASHTGTGAGTGTGTSTGQGKGKGSTGGATGSNTARGTSDTAPVLCNGANTQVTAQEVSRPLNHMLITVKNTGSRTCSLPYYPVLRFDEMQWAPGGFEESRPQAVVTLAPGESGYAGVRLSSADGSGENGTTGHRLTVLFQGRTPHSDGGPTAIVSLPAKGVYYDSTLTATYWQTNAADALTW</sequence>
<evidence type="ECO:0000256" key="1">
    <source>
        <dbReference type="SAM" id="MobiDB-lite"/>
    </source>
</evidence>
<evidence type="ECO:0000313" key="3">
    <source>
        <dbReference type="EMBL" id="QEV40410.1"/>
    </source>
</evidence>
<dbReference type="Proteomes" id="UP000325763">
    <property type="component" value="Chromosome"/>
</dbReference>
<feature type="compositionally biased region" description="Gly residues" evidence="1">
    <location>
        <begin position="82"/>
        <end position="105"/>
    </location>
</feature>
<proteinExistence type="predicted"/>
<dbReference type="PROSITE" id="PS51257">
    <property type="entry name" value="PROKAR_LIPOPROTEIN"/>
    <property type="match status" value="1"/>
</dbReference>
<reference evidence="3 4" key="1">
    <citation type="submission" date="2017-09" db="EMBL/GenBank/DDBJ databases">
        <title>Streptomyces genome completion.</title>
        <authorList>
            <person name="Lee N."/>
            <person name="Cho B.-K."/>
        </authorList>
    </citation>
    <scope>NUCLEOTIDE SEQUENCE [LARGE SCALE GENOMIC DNA]</scope>
    <source>
        <strain evidence="3 4">ATCC 14899</strain>
    </source>
</reference>
<evidence type="ECO:0000313" key="4">
    <source>
        <dbReference type="Proteomes" id="UP000325763"/>
    </source>
</evidence>
<protein>
    <submittedName>
        <fullName evidence="3">DUF4232 domain-containing protein</fullName>
    </submittedName>
</protein>
<accession>A0A5P2W3A1</accession>
<feature type="compositionally biased region" description="Low complexity" evidence="1">
    <location>
        <begin position="40"/>
        <end position="54"/>
    </location>
</feature>
<gene>
    <name evidence="3" type="ORF">CP978_19300</name>
</gene>
<keyword evidence="2" id="KW-0732">Signal</keyword>
<feature type="compositionally biased region" description="Polar residues" evidence="1">
    <location>
        <begin position="55"/>
        <end position="72"/>
    </location>
</feature>
<evidence type="ECO:0000256" key="2">
    <source>
        <dbReference type="SAM" id="SignalP"/>
    </source>
</evidence>
<feature type="chain" id="PRO_5043635654" evidence="2">
    <location>
        <begin position="22"/>
        <end position="258"/>
    </location>
</feature>
<feature type="region of interest" description="Disordered" evidence="1">
    <location>
        <begin position="30"/>
        <end position="119"/>
    </location>
</feature>
<dbReference type="RefSeq" id="WP_052454188.1">
    <property type="nucleotide sequence ID" value="NZ_CP009313.1"/>
</dbReference>
<organism evidence="3 4">
    <name type="scientific">Streptomyces nodosus</name>
    <dbReference type="NCBI Taxonomy" id="40318"/>
    <lineage>
        <taxon>Bacteria</taxon>
        <taxon>Bacillati</taxon>
        <taxon>Actinomycetota</taxon>
        <taxon>Actinomycetes</taxon>
        <taxon>Kitasatosporales</taxon>
        <taxon>Streptomycetaceae</taxon>
        <taxon>Streptomyces</taxon>
    </lineage>
</organism>
<dbReference type="EMBL" id="CP023747">
    <property type="protein sequence ID" value="QEV40410.1"/>
    <property type="molecule type" value="Genomic_DNA"/>
</dbReference>